<evidence type="ECO:0000313" key="3">
    <source>
        <dbReference type="EMBL" id="AAZ19895.1"/>
    </source>
</evidence>
<keyword evidence="1" id="KW-0812">Transmembrane</keyword>
<dbReference type="InterPro" id="IPR003848">
    <property type="entry name" value="DUF218"/>
</dbReference>
<keyword evidence="1" id="KW-1133">Transmembrane helix</keyword>
<accession>Q4FQ13</accession>
<dbReference type="Proteomes" id="UP000000546">
    <property type="component" value="Chromosome"/>
</dbReference>
<dbReference type="EMBL" id="CP000082">
    <property type="protein sequence ID" value="AAZ19895.1"/>
    <property type="molecule type" value="Genomic_DNA"/>
</dbReference>
<dbReference type="InterPro" id="IPR051599">
    <property type="entry name" value="Cell_Envelope_Assoc"/>
</dbReference>
<feature type="transmembrane region" description="Helical" evidence="1">
    <location>
        <begin position="35"/>
        <end position="57"/>
    </location>
</feature>
<dbReference type="HOGENOM" id="CLU_051474_2_2_6"/>
<name>Q4FQ13_PSYA2</name>
<dbReference type="Pfam" id="PF02698">
    <property type="entry name" value="DUF218"/>
    <property type="match status" value="1"/>
</dbReference>
<sequence>MPKSSIMLTRVILTIIGSVMIIDCLILMVFDKINFGSVVPFLLGMVFVAHGIFWRNIRRFICQNRWLSRFWYALWTMFLIWFVSFGVFIYALQQQIEQSTRPIPKVAAIIVLGSGTVAGKPTPTLAKRLDTAAPLIHSQKSALVITSGGIGFGQTRSEANIMATYLYDTYDISLKRILQEGQSTSTAENLIYSQEILAAKGLSIKAPIAIVTSDFHIIRAANIARHQGYLQPIMLASPTPLSIRYNAWFREYFAFVSGWLFGEY</sequence>
<dbReference type="Gene3D" id="3.40.50.620">
    <property type="entry name" value="HUPs"/>
    <property type="match status" value="1"/>
</dbReference>
<gene>
    <name evidence="3" type="ordered locus">Psyc_2048</name>
</gene>
<organism evidence="3 4">
    <name type="scientific">Psychrobacter arcticus (strain DSM 17307 / VKM B-2377 / 273-4)</name>
    <dbReference type="NCBI Taxonomy" id="259536"/>
    <lineage>
        <taxon>Bacteria</taxon>
        <taxon>Pseudomonadati</taxon>
        <taxon>Pseudomonadota</taxon>
        <taxon>Gammaproteobacteria</taxon>
        <taxon>Moraxellales</taxon>
        <taxon>Moraxellaceae</taxon>
        <taxon>Psychrobacter</taxon>
    </lineage>
</organism>
<dbReference type="InterPro" id="IPR014729">
    <property type="entry name" value="Rossmann-like_a/b/a_fold"/>
</dbReference>
<dbReference type="PANTHER" id="PTHR30336:SF4">
    <property type="entry name" value="ENVELOPE BIOGENESIS FACTOR ELYC"/>
    <property type="match status" value="1"/>
</dbReference>
<dbReference type="STRING" id="259536.Psyc_2048"/>
<keyword evidence="4" id="KW-1185">Reference proteome</keyword>
<dbReference type="GO" id="GO:0000270">
    <property type="term" value="P:peptidoglycan metabolic process"/>
    <property type="evidence" value="ECO:0007669"/>
    <property type="project" value="TreeGrafter"/>
</dbReference>
<keyword evidence="1" id="KW-0472">Membrane</keyword>
<protein>
    <recommendedName>
        <fullName evidence="2">DUF218 domain-containing protein</fullName>
    </recommendedName>
</protein>
<feature type="domain" description="DUF218" evidence="2">
    <location>
        <begin position="108"/>
        <end position="253"/>
    </location>
</feature>
<dbReference type="eggNOG" id="COG1434">
    <property type="taxonomic scope" value="Bacteria"/>
</dbReference>
<feature type="transmembrane region" description="Helical" evidence="1">
    <location>
        <begin position="69"/>
        <end position="92"/>
    </location>
</feature>
<dbReference type="PANTHER" id="PTHR30336">
    <property type="entry name" value="INNER MEMBRANE PROTEIN, PROBABLE PERMEASE"/>
    <property type="match status" value="1"/>
</dbReference>
<dbReference type="GO" id="GO:0043164">
    <property type="term" value="P:Gram-negative-bacterium-type cell wall biogenesis"/>
    <property type="evidence" value="ECO:0007669"/>
    <property type="project" value="TreeGrafter"/>
</dbReference>
<feature type="transmembrane region" description="Helical" evidence="1">
    <location>
        <begin position="7"/>
        <end position="29"/>
    </location>
</feature>
<evidence type="ECO:0000259" key="2">
    <source>
        <dbReference type="Pfam" id="PF02698"/>
    </source>
</evidence>
<dbReference type="CDD" id="cd06259">
    <property type="entry name" value="YdcF-like"/>
    <property type="match status" value="1"/>
</dbReference>
<dbReference type="GO" id="GO:0005886">
    <property type="term" value="C:plasma membrane"/>
    <property type="evidence" value="ECO:0007669"/>
    <property type="project" value="TreeGrafter"/>
</dbReference>
<evidence type="ECO:0000256" key="1">
    <source>
        <dbReference type="SAM" id="Phobius"/>
    </source>
</evidence>
<proteinExistence type="predicted"/>
<dbReference type="AlphaFoldDB" id="Q4FQ13"/>
<evidence type="ECO:0000313" key="4">
    <source>
        <dbReference type="Proteomes" id="UP000000546"/>
    </source>
</evidence>
<dbReference type="KEGG" id="par:Psyc_2048"/>
<reference evidence="3 4" key="1">
    <citation type="journal article" date="2010" name="Appl. Environ. Microbiol.">
        <title>The genome sequence of Psychrobacter arcticus 273-4, a psychroactive Siberian permafrost bacterium, reveals mechanisms for adaptation to low-temperature growth.</title>
        <authorList>
            <person name="Ayala-del-Rio H.L."/>
            <person name="Chain P.S."/>
            <person name="Grzymski J.J."/>
            <person name="Ponder M.A."/>
            <person name="Ivanova N."/>
            <person name="Bergholz P.W."/>
            <person name="Di Bartolo G."/>
            <person name="Hauser L."/>
            <person name="Land M."/>
            <person name="Bakermans C."/>
            <person name="Rodrigues D."/>
            <person name="Klappenbach J."/>
            <person name="Zarka D."/>
            <person name="Larimer F."/>
            <person name="Richardson P."/>
            <person name="Murray A."/>
            <person name="Thomashow M."/>
            <person name="Tiedje J.M."/>
        </authorList>
    </citation>
    <scope>NUCLEOTIDE SEQUENCE [LARGE SCALE GENOMIC DNA]</scope>
    <source>
        <strain evidence="4">DSM 17307 / VKM B-2377 / 273-4</strain>
    </source>
</reference>